<sequence length="507" mass="54739">MDKQVLIVGAGPIGLTLAMALTRQAVPVRIIEKNAVRSPYSKALIVWSRTLEMLEIEGIAQDFVAAGIPARGAAVWAEGKQRVQLRFAEAGIATDYPAGVLLAQSETERLLENHLATLGVHVEREVELIQHHSTPDGISATLRHADGRIETAQAAWLAACDGAHSTVRHQLDTAEFAGDTLPTHWLLADVKLASDLPRDEVSMFLAHDGLLIAIPFGDGRFRVMGDIGQVDRASLPEPTLADIQHLLDTRSDTPAVAQDPAWISHFVINERMVREYRYGRVFLLGDAAHIHSPAGGQGMNTGMQDAINLAWKLALHSHGLVGEALLDSYSSERSAIADQVLRKSGNLTRLALIHNPLLQHLRSATVSALGHLDSVRRTLAQQFTELDLHYPDSPLNRALPGASTQMLPGDRAPNAGLNAADGSRTLYALLAQGRFVVATTGATPVTLSEDASDIALGTTVLPQQGYEDGRVYVIRPDAYLACSANLEHLEDVNRYLETLRASGHPSG</sequence>
<gene>
    <name evidence="5" type="primary">pcpB_1</name>
    <name evidence="5" type="ORF">WG78_05870</name>
</gene>
<accession>A0A0N0GQ69</accession>
<keyword evidence="6" id="KW-1185">Reference proteome</keyword>
<dbReference type="GO" id="GO:0018677">
    <property type="term" value="F:pentachlorophenol monooxygenase activity"/>
    <property type="evidence" value="ECO:0007669"/>
    <property type="project" value="UniProtKB-EC"/>
</dbReference>
<dbReference type="AlphaFoldDB" id="A0A0N0GQ69"/>
<keyword evidence="5" id="KW-0560">Oxidoreductase</keyword>
<dbReference type="STRING" id="857265.WG78_05870"/>
<protein>
    <submittedName>
        <fullName evidence="5">Pentachlorophenol 4-monooxygenase</fullName>
        <ecNumber evidence="5">1.14.13.50</ecNumber>
    </submittedName>
</protein>
<proteinExistence type="predicted"/>
<dbReference type="PANTHER" id="PTHR43004">
    <property type="entry name" value="TRK SYSTEM POTASSIUM UPTAKE PROTEIN"/>
    <property type="match status" value="1"/>
</dbReference>
<name>A0A0N0GQ69_9NEIS</name>
<dbReference type="PRINTS" id="PR00420">
    <property type="entry name" value="RNGMNOXGNASE"/>
</dbReference>
<dbReference type="EMBL" id="LAQT01000003">
    <property type="protein sequence ID" value="KPC54153.1"/>
    <property type="molecule type" value="Genomic_DNA"/>
</dbReference>
<evidence type="ECO:0000313" key="5">
    <source>
        <dbReference type="EMBL" id="KPC54153.1"/>
    </source>
</evidence>
<feature type="domain" description="FAD-binding" evidence="4">
    <location>
        <begin position="4"/>
        <end position="343"/>
    </location>
</feature>
<dbReference type="EC" id="1.14.13.50" evidence="5"/>
<dbReference type="SUPFAM" id="SSF51905">
    <property type="entry name" value="FAD/NAD(P)-binding domain"/>
    <property type="match status" value="1"/>
</dbReference>
<dbReference type="Gene3D" id="3.40.30.120">
    <property type="match status" value="1"/>
</dbReference>
<keyword evidence="5" id="KW-0503">Monooxygenase</keyword>
<comment type="cofactor">
    <cofactor evidence="1">
        <name>FAD</name>
        <dbReference type="ChEBI" id="CHEBI:57692"/>
    </cofactor>
</comment>
<dbReference type="Gene3D" id="3.50.50.60">
    <property type="entry name" value="FAD/NAD(P)-binding domain"/>
    <property type="match status" value="1"/>
</dbReference>
<evidence type="ECO:0000256" key="3">
    <source>
        <dbReference type="ARBA" id="ARBA00022827"/>
    </source>
</evidence>
<evidence type="ECO:0000313" key="6">
    <source>
        <dbReference type="Proteomes" id="UP000037939"/>
    </source>
</evidence>
<dbReference type="RefSeq" id="WP_053936853.1">
    <property type="nucleotide sequence ID" value="NZ_LAQT01000003.1"/>
</dbReference>
<evidence type="ECO:0000259" key="4">
    <source>
        <dbReference type="Pfam" id="PF01494"/>
    </source>
</evidence>
<dbReference type="Pfam" id="PF01494">
    <property type="entry name" value="FAD_binding_3"/>
    <property type="match status" value="1"/>
</dbReference>
<dbReference type="Gene3D" id="3.30.70.2450">
    <property type="match status" value="1"/>
</dbReference>
<keyword evidence="3" id="KW-0274">FAD</keyword>
<dbReference type="InterPro" id="IPR036188">
    <property type="entry name" value="FAD/NAD-bd_sf"/>
</dbReference>
<dbReference type="PANTHER" id="PTHR43004:SF19">
    <property type="entry name" value="BINDING MONOOXYGENASE, PUTATIVE (JCVI)-RELATED"/>
    <property type="match status" value="1"/>
</dbReference>
<dbReference type="InterPro" id="IPR002938">
    <property type="entry name" value="FAD-bd"/>
</dbReference>
<dbReference type="OrthoDB" id="3443359at2"/>
<evidence type="ECO:0000256" key="1">
    <source>
        <dbReference type="ARBA" id="ARBA00001974"/>
    </source>
</evidence>
<dbReference type="GO" id="GO:0071949">
    <property type="term" value="F:FAD binding"/>
    <property type="evidence" value="ECO:0007669"/>
    <property type="project" value="InterPro"/>
</dbReference>
<organism evidence="5 6">
    <name type="scientific">Amantichitinum ursilacus</name>
    <dbReference type="NCBI Taxonomy" id="857265"/>
    <lineage>
        <taxon>Bacteria</taxon>
        <taxon>Pseudomonadati</taxon>
        <taxon>Pseudomonadota</taxon>
        <taxon>Betaproteobacteria</taxon>
        <taxon>Neisseriales</taxon>
        <taxon>Chitinibacteraceae</taxon>
        <taxon>Amantichitinum</taxon>
    </lineage>
</organism>
<dbReference type="InterPro" id="IPR050641">
    <property type="entry name" value="RIFMO-like"/>
</dbReference>
<evidence type="ECO:0000256" key="2">
    <source>
        <dbReference type="ARBA" id="ARBA00022630"/>
    </source>
</evidence>
<comment type="caution">
    <text evidence="5">The sequence shown here is derived from an EMBL/GenBank/DDBJ whole genome shotgun (WGS) entry which is preliminary data.</text>
</comment>
<keyword evidence="2" id="KW-0285">Flavoprotein</keyword>
<reference evidence="5 6" key="1">
    <citation type="submission" date="2015-07" db="EMBL/GenBank/DDBJ databases">
        <title>Draft genome sequence of the Amantichitinum ursilacus IGB-41, a new chitin-degrading bacterium.</title>
        <authorList>
            <person name="Kirstahler P."/>
            <person name="Guenther M."/>
            <person name="Grumaz C."/>
            <person name="Rupp S."/>
            <person name="Zibek S."/>
            <person name="Sohn K."/>
        </authorList>
    </citation>
    <scope>NUCLEOTIDE SEQUENCE [LARGE SCALE GENOMIC DNA]</scope>
    <source>
        <strain evidence="5 6">IGB-41</strain>
    </source>
</reference>
<dbReference type="Proteomes" id="UP000037939">
    <property type="component" value="Unassembled WGS sequence"/>
</dbReference>